<reference evidence="6" key="1">
    <citation type="submission" date="2020-12" db="EMBL/GenBank/DDBJ databases">
        <title>Pontibaca salina gen. nov., sp. nov., isolated from marine sediment.</title>
        <authorList>
            <person name="Bo J."/>
            <person name="Wang S."/>
            <person name="Song X."/>
            <person name="Du Z."/>
        </authorList>
    </citation>
    <scope>NUCLEOTIDE SEQUENCE</scope>
    <source>
        <strain evidence="6">S1109L</strain>
    </source>
</reference>
<evidence type="ECO:0000256" key="2">
    <source>
        <dbReference type="ARBA" id="ARBA00022670"/>
    </source>
</evidence>
<keyword evidence="4" id="KW-0788">Thiol protease</keyword>
<dbReference type="RefSeq" id="WP_198686463.1">
    <property type="nucleotide sequence ID" value="NZ_JAEIJD010000009.1"/>
</dbReference>
<dbReference type="AlphaFoldDB" id="A0A934HRJ2"/>
<comment type="caution">
    <text evidence="6">The sequence shown here is derived from an EMBL/GenBank/DDBJ whole genome shotgun (WGS) entry which is preliminary data.</text>
</comment>
<dbReference type="InterPro" id="IPR000064">
    <property type="entry name" value="NLP_P60_dom"/>
</dbReference>
<evidence type="ECO:0000313" key="6">
    <source>
        <dbReference type="EMBL" id="MBI6630437.1"/>
    </source>
</evidence>
<dbReference type="GO" id="GO:0008234">
    <property type="term" value="F:cysteine-type peptidase activity"/>
    <property type="evidence" value="ECO:0007669"/>
    <property type="project" value="UniProtKB-KW"/>
</dbReference>
<sequence length="148" mass="16308">MSDQRECIVAAARSWIGTPYRHQAATRGAGTDCLGLIRGVWRGLYGEEPEPVPPYSMDWAEPQLDERLWAAARRHLEERPAISLVPGTVVLFRMRAGSVAKHLGIVTTTGDAARFVHAYSGHGVIESPLSAPWRRRIVACFDFPQGNG</sequence>
<dbReference type="InterPro" id="IPR011929">
    <property type="entry name" value="Phage_pept_NlpC/P60"/>
</dbReference>
<keyword evidence="2" id="KW-0645">Protease</keyword>
<organism evidence="6 7">
    <name type="scientific">Pontibaca salina</name>
    <dbReference type="NCBI Taxonomy" id="2795731"/>
    <lineage>
        <taxon>Bacteria</taxon>
        <taxon>Pseudomonadati</taxon>
        <taxon>Pseudomonadota</taxon>
        <taxon>Alphaproteobacteria</taxon>
        <taxon>Rhodobacterales</taxon>
        <taxon>Roseobacteraceae</taxon>
        <taxon>Pontibaca</taxon>
    </lineage>
</organism>
<comment type="similarity">
    <text evidence="1">Belongs to the peptidase C40 family.</text>
</comment>
<name>A0A934HRJ2_9RHOB</name>
<evidence type="ECO:0000313" key="7">
    <source>
        <dbReference type="Proteomes" id="UP000613255"/>
    </source>
</evidence>
<dbReference type="GO" id="GO:0006508">
    <property type="term" value="P:proteolysis"/>
    <property type="evidence" value="ECO:0007669"/>
    <property type="project" value="UniProtKB-KW"/>
</dbReference>
<protein>
    <submittedName>
        <fullName evidence="6">C40 family peptidase</fullName>
    </submittedName>
</protein>
<dbReference type="InterPro" id="IPR038765">
    <property type="entry name" value="Papain-like_cys_pep_sf"/>
</dbReference>
<dbReference type="NCBIfam" id="TIGR02219">
    <property type="entry name" value="phage_NlpC_fam"/>
    <property type="match status" value="1"/>
</dbReference>
<dbReference type="PROSITE" id="PS51935">
    <property type="entry name" value="NLPC_P60"/>
    <property type="match status" value="1"/>
</dbReference>
<gene>
    <name evidence="6" type="ORF">JAO82_11175</name>
</gene>
<keyword evidence="7" id="KW-1185">Reference proteome</keyword>
<evidence type="ECO:0000259" key="5">
    <source>
        <dbReference type="PROSITE" id="PS51935"/>
    </source>
</evidence>
<feature type="domain" description="NlpC/P60" evidence="5">
    <location>
        <begin position="2"/>
        <end position="144"/>
    </location>
</feature>
<dbReference type="EMBL" id="JAEIJD010000009">
    <property type="protein sequence ID" value="MBI6630437.1"/>
    <property type="molecule type" value="Genomic_DNA"/>
</dbReference>
<dbReference type="Pfam" id="PF00877">
    <property type="entry name" value="NLPC_P60"/>
    <property type="match status" value="1"/>
</dbReference>
<dbReference type="Proteomes" id="UP000613255">
    <property type="component" value="Unassembled WGS sequence"/>
</dbReference>
<evidence type="ECO:0000256" key="4">
    <source>
        <dbReference type="ARBA" id="ARBA00022807"/>
    </source>
</evidence>
<evidence type="ECO:0000256" key="3">
    <source>
        <dbReference type="ARBA" id="ARBA00022801"/>
    </source>
</evidence>
<dbReference type="SUPFAM" id="SSF54001">
    <property type="entry name" value="Cysteine proteinases"/>
    <property type="match status" value="1"/>
</dbReference>
<dbReference type="Gene3D" id="3.90.1720.10">
    <property type="entry name" value="endopeptidase domain like (from Nostoc punctiforme)"/>
    <property type="match status" value="1"/>
</dbReference>
<keyword evidence="3" id="KW-0378">Hydrolase</keyword>
<evidence type="ECO:0000256" key="1">
    <source>
        <dbReference type="ARBA" id="ARBA00007074"/>
    </source>
</evidence>
<accession>A0A934HRJ2</accession>
<proteinExistence type="inferred from homology"/>